<evidence type="ECO:0000259" key="4">
    <source>
        <dbReference type="Pfam" id="PF00135"/>
    </source>
</evidence>
<dbReference type="InterPro" id="IPR019826">
    <property type="entry name" value="Carboxylesterase_B_AS"/>
</dbReference>
<evidence type="ECO:0000256" key="1">
    <source>
        <dbReference type="ARBA" id="ARBA00005964"/>
    </source>
</evidence>
<dbReference type="InterPro" id="IPR029058">
    <property type="entry name" value="AB_hydrolase_fold"/>
</dbReference>
<evidence type="ECO:0000256" key="2">
    <source>
        <dbReference type="ARBA" id="ARBA00022801"/>
    </source>
</evidence>
<dbReference type="Gene3D" id="3.40.50.1820">
    <property type="entry name" value="alpha/beta hydrolase"/>
    <property type="match status" value="1"/>
</dbReference>
<feature type="non-terminal residue" evidence="5">
    <location>
        <position position="1"/>
    </location>
</feature>
<comment type="similarity">
    <text evidence="1 3">Belongs to the type-B carboxylesterase/lipase family.</text>
</comment>
<dbReference type="GO" id="GO:0016787">
    <property type="term" value="F:hydrolase activity"/>
    <property type="evidence" value="ECO:0007669"/>
    <property type="project" value="UniProtKB-KW"/>
</dbReference>
<protein>
    <recommendedName>
        <fullName evidence="3">Carboxylic ester hydrolase</fullName>
        <ecNumber evidence="3">3.1.1.-</ecNumber>
    </recommendedName>
</protein>
<dbReference type="EMBL" id="MU032346">
    <property type="protein sequence ID" value="KAF3766896.1"/>
    <property type="molecule type" value="Genomic_DNA"/>
</dbReference>
<dbReference type="SUPFAM" id="SSF53474">
    <property type="entry name" value="alpha/beta-Hydrolases"/>
    <property type="match status" value="1"/>
</dbReference>
<dbReference type="InterPro" id="IPR002018">
    <property type="entry name" value="CarbesteraseB"/>
</dbReference>
<keyword evidence="2 3" id="KW-0378">Hydrolase</keyword>
<sequence>HGPLAYTLNGTYQGISLPDLSQEVFLGIPYANSSRRLHLASSLNETWNGTRSATDQGATCPGATTQYAYGWAIAEDCLNFNLVRPAGVTPNQSLPVMVWIYGGGFYQGAARDPEFNQSWIVQTSQEIGLPVIVITLNSRLSAWGYMNSEQAIRQGVANLGLRDVWKHLEWLHENIRGFGGDPSRITVMGQSSGGLTVEMLAMAYSGQHSLFNNGITSSITLFSPFWSTITAQQSLYQDLLNITGCYYDNDSMECLRGCEYIIASLEGGGKGWRPVVDGDFLKNSPYYQFANQQIANIPLLVGSNSDEGLSTFQTASNTDDELAAALQTQMGVNATMAQELLALYPADEGAQYPPYSQPMDLDWINLTAAVGTASGNMTRRAYAMGGDWSSMSGRRLTASRWGDATRGSPVYSYRFDTDVHRFPLTTTGLGFSQHGADLSYDFRLPYVPYTDNFPLANVSALQNVSYAIQATWISFASTDSPNHHGLEWVPAWPEYTASKQNMVWNGTLDNTLNIHIENDTFRQDQIQWWMDHWGYLL</sequence>
<dbReference type="RefSeq" id="XP_040777857.1">
    <property type="nucleotide sequence ID" value="XM_040915788.1"/>
</dbReference>
<evidence type="ECO:0000313" key="5">
    <source>
        <dbReference type="EMBL" id="KAF3766896.1"/>
    </source>
</evidence>
<keyword evidence="6" id="KW-1185">Reference proteome</keyword>
<dbReference type="Proteomes" id="UP000803844">
    <property type="component" value="Unassembled WGS sequence"/>
</dbReference>
<dbReference type="OrthoDB" id="408631at2759"/>
<name>A0A9P5CR50_CRYP1</name>
<evidence type="ECO:0000313" key="6">
    <source>
        <dbReference type="Proteomes" id="UP000803844"/>
    </source>
</evidence>
<organism evidence="5 6">
    <name type="scientific">Cryphonectria parasitica (strain ATCC 38755 / EP155)</name>
    <dbReference type="NCBI Taxonomy" id="660469"/>
    <lineage>
        <taxon>Eukaryota</taxon>
        <taxon>Fungi</taxon>
        <taxon>Dikarya</taxon>
        <taxon>Ascomycota</taxon>
        <taxon>Pezizomycotina</taxon>
        <taxon>Sordariomycetes</taxon>
        <taxon>Sordariomycetidae</taxon>
        <taxon>Diaporthales</taxon>
        <taxon>Cryphonectriaceae</taxon>
        <taxon>Cryphonectria-Endothia species complex</taxon>
        <taxon>Cryphonectria</taxon>
    </lineage>
</organism>
<proteinExistence type="inferred from homology"/>
<evidence type="ECO:0000256" key="3">
    <source>
        <dbReference type="RuleBase" id="RU361235"/>
    </source>
</evidence>
<dbReference type="EC" id="3.1.1.-" evidence="3"/>
<dbReference type="AlphaFoldDB" id="A0A9P5CR50"/>
<dbReference type="PROSITE" id="PS00122">
    <property type="entry name" value="CARBOXYLESTERASE_B_1"/>
    <property type="match status" value="1"/>
</dbReference>
<gene>
    <name evidence="5" type="ORF">M406DRAFT_228286</name>
</gene>
<feature type="non-terminal residue" evidence="5">
    <location>
        <position position="537"/>
    </location>
</feature>
<feature type="domain" description="Carboxylesterase type B" evidence="4">
    <location>
        <begin position="8"/>
        <end position="503"/>
    </location>
</feature>
<dbReference type="GeneID" id="63832917"/>
<dbReference type="PANTHER" id="PTHR11559">
    <property type="entry name" value="CARBOXYLESTERASE"/>
    <property type="match status" value="1"/>
</dbReference>
<dbReference type="InterPro" id="IPR050309">
    <property type="entry name" value="Type-B_Carboxylest/Lipase"/>
</dbReference>
<dbReference type="Pfam" id="PF00135">
    <property type="entry name" value="COesterase"/>
    <property type="match status" value="1"/>
</dbReference>
<reference evidence="5" key="1">
    <citation type="journal article" date="2020" name="Phytopathology">
        <title>Genome sequence of the chestnut blight fungus Cryphonectria parasitica EP155: A fundamental resource for an archetypical invasive plant pathogen.</title>
        <authorList>
            <person name="Crouch J.A."/>
            <person name="Dawe A."/>
            <person name="Aerts A."/>
            <person name="Barry K."/>
            <person name="Churchill A.C.L."/>
            <person name="Grimwood J."/>
            <person name="Hillman B."/>
            <person name="Milgroom M.G."/>
            <person name="Pangilinan J."/>
            <person name="Smith M."/>
            <person name="Salamov A."/>
            <person name="Schmutz J."/>
            <person name="Yadav J."/>
            <person name="Grigoriev I.V."/>
            <person name="Nuss D."/>
        </authorList>
    </citation>
    <scope>NUCLEOTIDE SEQUENCE</scope>
    <source>
        <strain evidence="5">EP155</strain>
    </source>
</reference>
<accession>A0A9P5CR50</accession>
<comment type="caution">
    <text evidence="5">The sequence shown here is derived from an EMBL/GenBank/DDBJ whole genome shotgun (WGS) entry which is preliminary data.</text>
</comment>